<dbReference type="SUPFAM" id="SSF58104">
    <property type="entry name" value="Methyl-accepting chemotaxis protein (MCP) signaling domain"/>
    <property type="match status" value="1"/>
</dbReference>
<dbReference type="OrthoDB" id="9760371at2"/>
<dbReference type="EMBL" id="CVLB01000001">
    <property type="protein sequence ID" value="CRF31768.1"/>
    <property type="molecule type" value="Genomic_DNA"/>
</dbReference>
<reference evidence="7" key="1">
    <citation type="submission" date="2015-04" db="EMBL/GenBank/DDBJ databases">
        <authorList>
            <person name="Mushtaq Mamoona"/>
        </authorList>
    </citation>
    <scope>NUCLEOTIDE SEQUENCE [LARGE SCALE GENOMIC DNA]</scope>
    <source>
        <strain evidence="7">AN4859/03</strain>
    </source>
</reference>
<evidence type="ECO:0000313" key="6">
    <source>
        <dbReference type="EMBL" id="CRF31768.1"/>
    </source>
</evidence>
<dbReference type="PROSITE" id="PS50111">
    <property type="entry name" value="CHEMOTAXIS_TRANSDUC_2"/>
    <property type="match status" value="1"/>
</dbReference>
<dbReference type="Gene3D" id="1.10.287.950">
    <property type="entry name" value="Methyl-accepting chemotaxis protein"/>
    <property type="match status" value="1"/>
</dbReference>
<gene>
    <name evidence="6" type="ORF">BRSU_0358</name>
</gene>
<organism evidence="6 7">
    <name type="scientific">Brachyspira suanatina</name>
    <dbReference type="NCBI Taxonomy" id="381802"/>
    <lineage>
        <taxon>Bacteria</taxon>
        <taxon>Pseudomonadati</taxon>
        <taxon>Spirochaetota</taxon>
        <taxon>Spirochaetia</taxon>
        <taxon>Brachyspirales</taxon>
        <taxon>Brachyspiraceae</taxon>
        <taxon>Brachyspira</taxon>
    </lineage>
</organism>
<evidence type="ECO:0000256" key="2">
    <source>
        <dbReference type="ARBA" id="ARBA00029447"/>
    </source>
</evidence>
<dbReference type="PANTHER" id="PTHR43531:SF11">
    <property type="entry name" value="METHYL-ACCEPTING CHEMOTAXIS PROTEIN 3"/>
    <property type="match status" value="1"/>
</dbReference>
<accession>A0A0G4K447</accession>
<feature type="transmembrane region" description="Helical" evidence="4">
    <location>
        <begin position="12"/>
        <end position="34"/>
    </location>
</feature>
<feature type="transmembrane region" description="Helical" evidence="4">
    <location>
        <begin position="275"/>
        <end position="298"/>
    </location>
</feature>
<feature type="domain" description="Methyl-accepting transducer" evidence="5">
    <location>
        <begin position="358"/>
        <end position="590"/>
    </location>
</feature>
<dbReference type="GO" id="GO:0007165">
    <property type="term" value="P:signal transduction"/>
    <property type="evidence" value="ECO:0007669"/>
    <property type="project" value="UniProtKB-KW"/>
</dbReference>
<keyword evidence="7" id="KW-1185">Reference proteome</keyword>
<dbReference type="Pfam" id="PF22673">
    <property type="entry name" value="MCP-like_PDC_1"/>
    <property type="match status" value="1"/>
</dbReference>
<evidence type="ECO:0000259" key="5">
    <source>
        <dbReference type="PROSITE" id="PS50111"/>
    </source>
</evidence>
<protein>
    <submittedName>
        <fullName evidence="6">Methyl-accepting chemotaxis protein</fullName>
    </submittedName>
</protein>
<sequence>MKKNIKLLLKLIIPYSLFIIITSAIIFVLFTRAYKSDYLDQISINIDKIGYYIERDIENVNLVLNMLDSYAVADLTPYEMGLSMSNVYNKRQEFFDILYGSTVPFSEGGLFLSVTHQYPTNYDQTSRIWYKSALSTNGIYITDPYIDFNTQKLLITFSKAVYTNGRLKGVIGIDFSSVSNVRTEGNIDKNNIFLITSDGLYIKHSNPDYVLKEGVTIFNTDKTFEGAEEYVNNISSPIKIKNNNWYSIRQIPNTKMALAVKGSLDDYKSIFKKTFFIFLSILIFLLIMGLFLTTIVLLPLSKYLDMAITAIDNMADGNFSYRIDKSILSKGNRAGDLARAIDKMEANIGKLIFKIKKAIEDINAVGVEISQSSEKLLERAYIQAVHLEKLDEALKDIGTAINLSSISVATSKDSMEKMENTTQTGVDTINEIESNMNEIQASSKKIFEITKSIESIALQTNILALNAAVEAARAGEQGRGFAVVASEIRKLATTVSQATKDITVIVENAVTKIDNGSISVSRTSKTLDHIAKSSVETSSILLEISASSNEEIERINNINNDIGVINEIMIKNEELSKQASEASAKTSKMAEDIVKELSFFKFGHGK</sequence>
<dbReference type="Pfam" id="PF00015">
    <property type="entry name" value="MCPsignal"/>
    <property type="match status" value="1"/>
</dbReference>
<keyword evidence="4" id="KW-0472">Membrane</keyword>
<evidence type="ECO:0000256" key="3">
    <source>
        <dbReference type="PROSITE-ProRule" id="PRU00284"/>
    </source>
</evidence>
<dbReference type="AlphaFoldDB" id="A0A0G4K447"/>
<dbReference type="SMART" id="SM00283">
    <property type="entry name" value="MA"/>
    <property type="match status" value="1"/>
</dbReference>
<dbReference type="InterPro" id="IPR004089">
    <property type="entry name" value="MCPsignal_dom"/>
</dbReference>
<dbReference type="InterPro" id="IPR029151">
    <property type="entry name" value="Sensor-like_sf"/>
</dbReference>
<dbReference type="GO" id="GO:0005886">
    <property type="term" value="C:plasma membrane"/>
    <property type="evidence" value="ECO:0007669"/>
    <property type="project" value="TreeGrafter"/>
</dbReference>
<dbReference type="Gene3D" id="3.30.450.20">
    <property type="entry name" value="PAS domain"/>
    <property type="match status" value="1"/>
</dbReference>
<evidence type="ECO:0000313" key="7">
    <source>
        <dbReference type="Proteomes" id="UP000043763"/>
    </source>
</evidence>
<comment type="similarity">
    <text evidence="2">Belongs to the methyl-accepting chemotaxis (MCP) protein family.</text>
</comment>
<dbReference type="PANTHER" id="PTHR43531">
    <property type="entry name" value="PROTEIN ICFG"/>
    <property type="match status" value="1"/>
</dbReference>
<dbReference type="InterPro" id="IPR051310">
    <property type="entry name" value="MCP_chemotaxis"/>
</dbReference>
<keyword evidence="4" id="KW-0812">Transmembrane</keyword>
<dbReference type="SUPFAM" id="SSF103190">
    <property type="entry name" value="Sensory domain-like"/>
    <property type="match status" value="1"/>
</dbReference>
<keyword evidence="4" id="KW-1133">Transmembrane helix</keyword>
<dbReference type="GO" id="GO:0004888">
    <property type="term" value="F:transmembrane signaling receptor activity"/>
    <property type="evidence" value="ECO:0007669"/>
    <property type="project" value="TreeGrafter"/>
</dbReference>
<dbReference type="CDD" id="cd12913">
    <property type="entry name" value="PDC1_MCP_like"/>
    <property type="match status" value="1"/>
</dbReference>
<proteinExistence type="inferred from homology"/>
<keyword evidence="1" id="KW-0145">Chemotaxis</keyword>
<evidence type="ECO:0000256" key="1">
    <source>
        <dbReference type="ARBA" id="ARBA00022500"/>
    </source>
</evidence>
<evidence type="ECO:0000256" key="4">
    <source>
        <dbReference type="SAM" id="Phobius"/>
    </source>
</evidence>
<dbReference type="RefSeq" id="WP_048593502.1">
    <property type="nucleotide sequence ID" value="NZ_CVLB01000001.1"/>
</dbReference>
<dbReference type="Proteomes" id="UP000043763">
    <property type="component" value="Unassembled WGS sequence"/>
</dbReference>
<keyword evidence="3" id="KW-0807">Transducer</keyword>
<dbReference type="GO" id="GO:0006935">
    <property type="term" value="P:chemotaxis"/>
    <property type="evidence" value="ECO:0007669"/>
    <property type="project" value="UniProtKB-KW"/>
</dbReference>
<name>A0A0G4K447_9SPIR</name>